<gene>
    <name evidence="2" type="ORF">POCTA_138.1.T0460072</name>
</gene>
<organism evidence="2 3">
    <name type="scientific">Paramecium octaurelia</name>
    <dbReference type="NCBI Taxonomy" id="43137"/>
    <lineage>
        <taxon>Eukaryota</taxon>
        <taxon>Sar</taxon>
        <taxon>Alveolata</taxon>
        <taxon>Ciliophora</taxon>
        <taxon>Intramacronucleata</taxon>
        <taxon>Oligohymenophorea</taxon>
        <taxon>Peniculida</taxon>
        <taxon>Parameciidae</taxon>
        <taxon>Paramecium</taxon>
    </lineage>
</organism>
<reference evidence="2" key="1">
    <citation type="submission" date="2021-01" db="EMBL/GenBank/DDBJ databases">
        <authorList>
            <consortium name="Genoscope - CEA"/>
            <person name="William W."/>
        </authorList>
    </citation>
    <scope>NUCLEOTIDE SEQUENCE</scope>
</reference>
<proteinExistence type="predicted"/>
<dbReference type="AlphaFoldDB" id="A0A8S1URC3"/>
<name>A0A8S1URC3_PAROT</name>
<evidence type="ECO:0000313" key="2">
    <source>
        <dbReference type="EMBL" id="CAD8165016.1"/>
    </source>
</evidence>
<comment type="caution">
    <text evidence="2">The sequence shown here is derived from an EMBL/GenBank/DDBJ whole genome shotgun (WGS) entry which is preliminary data.</text>
</comment>
<protein>
    <submittedName>
        <fullName evidence="2">Uncharacterized protein</fullName>
    </submittedName>
</protein>
<evidence type="ECO:0000256" key="1">
    <source>
        <dbReference type="SAM" id="MobiDB-lite"/>
    </source>
</evidence>
<dbReference type="OrthoDB" id="313045at2759"/>
<accession>A0A8S1URC3</accession>
<dbReference type="EMBL" id="CAJJDP010000046">
    <property type="protein sequence ID" value="CAD8165016.1"/>
    <property type="molecule type" value="Genomic_DNA"/>
</dbReference>
<feature type="region of interest" description="Disordered" evidence="1">
    <location>
        <begin position="15"/>
        <end position="44"/>
    </location>
</feature>
<dbReference type="OMA" id="WQSSKAN"/>
<dbReference type="Proteomes" id="UP000683925">
    <property type="component" value="Unassembled WGS sequence"/>
</dbReference>
<sequence>MTNIIEQSIIINHLTQPQKQNNPKKSPLHSNQIPLTSKNNSSWQSSKANIFDIQNHNNVNQQDQENVTNILSSSGDLSQANAKENDTKFDGKQILNEVNHKQPFSQQDLLEIQTGNQEKLSPQLIFTNIDNSIRNQIEQHKQVMLQIGNKNQNQNKQQTVQVVEQQAIQQEVVKPKPLDKQMVRNLKEIFLFYSKQSITANKYNTFEKLQQLSNIMILQKFMFFCKDFELIDLEITNDLILKLGGKLDIIINKHKNQFKFNHKQNFIVTKFNLVEIYKKNANPQMELTYENFQMVIIKLAQLTFPEQNDLFYNYLGLNDPKQYRRKMQIIGKPFNSKEHNEILTQEKLYERKIFFNPKPKARFESVKKERHTIEIHFPKVNLTERCRIKQKQIETVQKDGSYINWDDLNDLQQQFDPKQFILEQDLSDKEDDFYLKEYAKHGQNDKEKIQDKIIKLKELFVKSPQISLESNKLSAYHNKRKKNMLTTEVTRHSNNKSFDLYDISQKKTSLGQSPQNVELTNLEKQCETYRIFLNQQSNRERMVNKKNQF</sequence>
<keyword evidence="3" id="KW-1185">Reference proteome</keyword>
<evidence type="ECO:0000313" key="3">
    <source>
        <dbReference type="Proteomes" id="UP000683925"/>
    </source>
</evidence>